<evidence type="ECO:0000313" key="2">
    <source>
        <dbReference type="Proteomes" id="UP000000662"/>
    </source>
</evidence>
<reference evidence="1" key="1">
    <citation type="submission" date="2006-08" db="EMBL/GenBank/DDBJ databases">
        <title>Complete sequence of Chromosome 2 of Burkholderia cepacia AMMD.</title>
        <authorList>
            <consortium name="US DOE Joint Genome Institute"/>
            <person name="Copeland A."/>
            <person name="Lucas S."/>
            <person name="Lapidus A."/>
            <person name="Barry K."/>
            <person name="Detter J.C."/>
            <person name="Glavina del Rio T."/>
            <person name="Hammon N."/>
            <person name="Israni S."/>
            <person name="Pitluck S."/>
            <person name="Bruce D."/>
            <person name="Chain P."/>
            <person name="Malfatti S."/>
            <person name="Shin M."/>
            <person name="Vergez L."/>
            <person name="Schmutz J."/>
            <person name="Larimer F."/>
            <person name="Land M."/>
            <person name="Hauser L."/>
            <person name="Kyrpides N."/>
            <person name="Kim E."/>
            <person name="Parke J."/>
            <person name="Coenye T."/>
            <person name="Konstantinidis K."/>
            <person name="Ramette A."/>
            <person name="Tiedje J."/>
            <person name="Richardson P."/>
        </authorList>
    </citation>
    <scope>NUCLEOTIDE SEQUENCE</scope>
    <source>
        <strain evidence="1">AMMD</strain>
    </source>
</reference>
<name>Q0BAM9_BURCM</name>
<keyword evidence="2" id="KW-1185">Reference proteome</keyword>
<dbReference type="Gene3D" id="2.80.10.50">
    <property type="match status" value="1"/>
</dbReference>
<gene>
    <name evidence="1" type="ordered locus">Bamb_3238</name>
</gene>
<dbReference type="CDD" id="cd00161">
    <property type="entry name" value="beta-trefoil_Ricin-like"/>
    <property type="match status" value="1"/>
</dbReference>
<dbReference type="PROSITE" id="PS50231">
    <property type="entry name" value="RICIN_B_LECTIN"/>
    <property type="match status" value="1"/>
</dbReference>
<sequence>MSDVVIEFTSDTSRCIGVPTDSTTTGLVGENAPAQLRYLTDPLVQIVWDFKPALGCFVLDFSEVPGEPKLALDFKDGRVAAETPLVLRKYTGAISQRWSLTMRPGYITSIANPNLVIDDHYDSTQANNVIWAFPFNKTQAQQWTLRRVLESVAAKVPRYA</sequence>
<dbReference type="EMBL" id="CP000441">
    <property type="protein sequence ID" value="ABI88794.1"/>
    <property type="molecule type" value="Genomic_DNA"/>
</dbReference>
<dbReference type="Proteomes" id="UP000000662">
    <property type="component" value="Chromosome 2"/>
</dbReference>
<dbReference type="KEGG" id="bam:Bamb_3238"/>
<organism evidence="1 2">
    <name type="scientific">Burkholderia ambifaria (strain ATCC BAA-244 / DSM 16087 / CCUG 44356 / LMG 19182 / AMMD)</name>
    <name type="common">Burkholderia cepacia (strain AMMD)</name>
    <dbReference type="NCBI Taxonomy" id="339670"/>
    <lineage>
        <taxon>Bacteria</taxon>
        <taxon>Pseudomonadati</taxon>
        <taxon>Pseudomonadota</taxon>
        <taxon>Betaproteobacteria</taxon>
        <taxon>Burkholderiales</taxon>
        <taxon>Burkholderiaceae</taxon>
        <taxon>Burkholderia</taxon>
        <taxon>Burkholderia cepacia complex</taxon>
    </lineage>
</organism>
<evidence type="ECO:0000313" key="1">
    <source>
        <dbReference type="EMBL" id="ABI88794.1"/>
    </source>
</evidence>
<accession>Q0BAM9</accession>
<protein>
    <submittedName>
        <fullName evidence="1">Uncharacterized protein</fullName>
    </submittedName>
</protein>
<dbReference type="GeneID" id="93089471"/>
<dbReference type="InterPro" id="IPR035992">
    <property type="entry name" value="Ricin_B-like_lectins"/>
</dbReference>
<dbReference type="AlphaFoldDB" id="Q0BAM9"/>
<dbReference type="PATRIC" id="fig|339670.21.peg.3442"/>
<dbReference type="RefSeq" id="WP_011658285.1">
    <property type="nucleotide sequence ID" value="NC_008391.1"/>
</dbReference>
<proteinExistence type="predicted"/>
<dbReference type="eggNOG" id="ENOG5030XFM">
    <property type="taxonomic scope" value="Bacteria"/>
</dbReference>
<dbReference type="SUPFAM" id="SSF50370">
    <property type="entry name" value="Ricin B-like lectins"/>
    <property type="match status" value="1"/>
</dbReference>